<gene>
    <name evidence="1" type="ORF">FJT64_021713</name>
</gene>
<name>A0A6A4WWN7_AMPAM</name>
<evidence type="ECO:0000313" key="1">
    <source>
        <dbReference type="EMBL" id="KAF0306818.1"/>
    </source>
</evidence>
<accession>A0A6A4WWN7</accession>
<comment type="caution">
    <text evidence="1">The sequence shown here is derived from an EMBL/GenBank/DDBJ whole genome shotgun (WGS) entry which is preliminary data.</text>
</comment>
<keyword evidence="2" id="KW-1185">Reference proteome</keyword>
<evidence type="ECO:0000313" key="2">
    <source>
        <dbReference type="Proteomes" id="UP000440578"/>
    </source>
</evidence>
<sequence>MGYYYQCIQNGIPVAGPNGFDAAAFLDLITSFSPDEEWQARAGHLALRCITSSDPGSCSGLSRGQQTIAVLACWKWMLTLDCDFCRRCRLQSLGGVMETMRNESGVQELLPQVAAGAITEERCELLNSVAEKFVVCLMRDFTSPNCQGGGYGKVELERLRRAAVSSTGGTQDALALLEVLDRCEDERDVRGFIACWTELEIYSCATEQANVVGLRS</sequence>
<proteinExistence type="predicted"/>
<dbReference type="EMBL" id="VIIS01000626">
    <property type="protein sequence ID" value="KAF0306818.1"/>
    <property type="molecule type" value="Genomic_DNA"/>
</dbReference>
<dbReference type="Proteomes" id="UP000440578">
    <property type="component" value="Unassembled WGS sequence"/>
</dbReference>
<organism evidence="1 2">
    <name type="scientific">Amphibalanus amphitrite</name>
    <name type="common">Striped barnacle</name>
    <name type="synonym">Balanus amphitrite</name>
    <dbReference type="NCBI Taxonomy" id="1232801"/>
    <lineage>
        <taxon>Eukaryota</taxon>
        <taxon>Metazoa</taxon>
        <taxon>Ecdysozoa</taxon>
        <taxon>Arthropoda</taxon>
        <taxon>Crustacea</taxon>
        <taxon>Multicrustacea</taxon>
        <taxon>Cirripedia</taxon>
        <taxon>Thoracica</taxon>
        <taxon>Thoracicalcarea</taxon>
        <taxon>Balanomorpha</taxon>
        <taxon>Balanoidea</taxon>
        <taxon>Balanidae</taxon>
        <taxon>Amphibalaninae</taxon>
        <taxon>Amphibalanus</taxon>
    </lineage>
</organism>
<reference evidence="1 2" key="1">
    <citation type="submission" date="2019-07" db="EMBL/GenBank/DDBJ databases">
        <title>Draft genome assembly of a fouling barnacle, Amphibalanus amphitrite (Darwin, 1854): The first reference genome for Thecostraca.</title>
        <authorList>
            <person name="Kim W."/>
        </authorList>
    </citation>
    <scope>NUCLEOTIDE SEQUENCE [LARGE SCALE GENOMIC DNA]</scope>
    <source>
        <strain evidence="1">SNU_AA5</strain>
        <tissue evidence="1">Soma without cirri and trophi</tissue>
    </source>
</reference>
<dbReference type="AlphaFoldDB" id="A0A6A4WWN7"/>
<protein>
    <submittedName>
        <fullName evidence="1">Uncharacterized protein</fullName>
    </submittedName>
</protein>